<dbReference type="InterPro" id="IPR015422">
    <property type="entry name" value="PyrdxlP-dep_Trfase_small"/>
</dbReference>
<evidence type="ECO:0000313" key="9">
    <source>
        <dbReference type="EMBL" id="AET65223.1"/>
    </source>
</evidence>
<comment type="cofactor">
    <cofactor evidence="1 7">
        <name>pyridoxal 5'-phosphate</name>
        <dbReference type="ChEBI" id="CHEBI:597326"/>
    </cofactor>
</comment>
<evidence type="ECO:0000259" key="8">
    <source>
        <dbReference type="Pfam" id="PF00155"/>
    </source>
</evidence>
<dbReference type="GO" id="GO:0006520">
    <property type="term" value="P:amino acid metabolic process"/>
    <property type="evidence" value="ECO:0007669"/>
    <property type="project" value="InterPro"/>
</dbReference>
<dbReference type="PANTHER" id="PTHR46383:SF1">
    <property type="entry name" value="ASPARTATE AMINOTRANSFERASE"/>
    <property type="match status" value="1"/>
</dbReference>
<evidence type="ECO:0000256" key="7">
    <source>
        <dbReference type="RuleBase" id="RU000481"/>
    </source>
</evidence>
<organism evidence="9 10">
    <name type="scientific">Methanothrix harundinacea (strain 6Ac)</name>
    <name type="common">Methanosaeta harundinacea</name>
    <dbReference type="NCBI Taxonomy" id="1110509"/>
    <lineage>
        <taxon>Archaea</taxon>
        <taxon>Methanobacteriati</taxon>
        <taxon>Methanobacteriota</taxon>
        <taxon>Stenosarchaea group</taxon>
        <taxon>Methanomicrobia</taxon>
        <taxon>Methanotrichales</taxon>
        <taxon>Methanotrichaceae</taxon>
        <taxon>Methanothrix</taxon>
    </lineage>
</organism>
<feature type="domain" description="Aminotransferase class I/classII large" evidence="8">
    <location>
        <begin position="104"/>
        <end position="448"/>
    </location>
</feature>
<dbReference type="STRING" id="1110509.Mhar_1866"/>
<dbReference type="AlphaFoldDB" id="G7WQ31"/>
<dbReference type="EC" id="2.6.1.-" evidence="7"/>
<dbReference type="GO" id="GO:0030170">
    <property type="term" value="F:pyridoxal phosphate binding"/>
    <property type="evidence" value="ECO:0007669"/>
    <property type="project" value="InterPro"/>
</dbReference>
<dbReference type="Pfam" id="PF00155">
    <property type="entry name" value="Aminotran_1_2"/>
    <property type="match status" value="1"/>
</dbReference>
<name>G7WQ31_METH6</name>
<keyword evidence="5 7" id="KW-0808">Transferase</keyword>
<dbReference type="InterPro" id="IPR004838">
    <property type="entry name" value="NHTrfase_class1_PyrdxlP-BS"/>
</dbReference>
<dbReference type="InterPro" id="IPR004839">
    <property type="entry name" value="Aminotransferase_I/II_large"/>
</dbReference>
<dbReference type="PROSITE" id="PS00105">
    <property type="entry name" value="AA_TRANSFER_CLASS_1"/>
    <property type="match status" value="1"/>
</dbReference>
<proteinExistence type="inferred from homology"/>
<evidence type="ECO:0000256" key="4">
    <source>
        <dbReference type="ARBA" id="ARBA00022576"/>
    </source>
</evidence>
<dbReference type="EMBL" id="CP003117">
    <property type="protein sequence ID" value="AET65223.1"/>
    <property type="molecule type" value="Genomic_DNA"/>
</dbReference>
<evidence type="ECO:0000256" key="6">
    <source>
        <dbReference type="ARBA" id="ARBA00022898"/>
    </source>
</evidence>
<accession>G7WQ31</accession>
<dbReference type="PATRIC" id="fig|1110509.7.peg.2070"/>
<evidence type="ECO:0000313" key="10">
    <source>
        <dbReference type="Proteomes" id="UP000005877"/>
    </source>
</evidence>
<dbReference type="InterPro" id="IPR050596">
    <property type="entry name" value="AspAT/PAT-like"/>
</dbReference>
<keyword evidence="10" id="KW-1185">Reference proteome</keyword>
<evidence type="ECO:0000256" key="3">
    <source>
        <dbReference type="ARBA" id="ARBA00011738"/>
    </source>
</evidence>
<dbReference type="CDD" id="cd00609">
    <property type="entry name" value="AAT_like"/>
    <property type="match status" value="1"/>
</dbReference>
<dbReference type="SUPFAM" id="SSF53383">
    <property type="entry name" value="PLP-dependent transferases"/>
    <property type="match status" value="1"/>
</dbReference>
<sequence length="496" mass="54869">MIASIISVISEALETPPPSRRIRSYVPGQADGSDLRPWTEGIDRGGRNLCRRADGSDRAPKMEDEEMTLRKHVSLNINVRGVEPSPTLAINERCKLLESQGERVANLGLGQSPFPVPTPVVNALRLYASEKDYLPVKGLPALREAVADFHRRKDGVSASPENVLVGPGSKELMFLLQLVYYGEIIVPTPAWVSYVPQAQILGKKVRLLHTTFDDKWHITSERLARFLEGEQDVYRPRILVLNYPGNPDGLTYSPEELEEIASVAREYELVLLSDEIYGQLHHRGEHVSVARFYPEGTIISSGLSKWCGAGGWRLGTFTFPPDMDWLLEAMAAVASETYTSVSAPIQFAAVQAFRGGIAIERYLWHARRILSTLGSEFYAVLREAGARVHAPEGGFYLFVDLSPLADRLSRRGIQDGATLCERLLADRKVAILPGSAFGRPNRELSARIAYVNFDGSKALAASETIPLHQKLPEDFMNQICNETISAAGEMASWLGE</sequence>
<comment type="subunit">
    <text evidence="3">Homodimer.</text>
</comment>
<dbReference type="Gene3D" id="3.40.640.10">
    <property type="entry name" value="Type I PLP-dependent aspartate aminotransferase-like (Major domain)"/>
    <property type="match status" value="1"/>
</dbReference>
<dbReference type="Gene3D" id="3.90.1150.10">
    <property type="entry name" value="Aspartate Aminotransferase, domain 1"/>
    <property type="match status" value="1"/>
</dbReference>
<comment type="similarity">
    <text evidence="2 7">Belongs to the class-I pyridoxal-phosphate-dependent aminotransferase family.</text>
</comment>
<evidence type="ECO:0000256" key="5">
    <source>
        <dbReference type="ARBA" id="ARBA00022679"/>
    </source>
</evidence>
<evidence type="ECO:0000256" key="2">
    <source>
        <dbReference type="ARBA" id="ARBA00007441"/>
    </source>
</evidence>
<dbReference type="InterPro" id="IPR015421">
    <property type="entry name" value="PyrdxlP-dep_Trfase_major"/>
</dbReference>
<keyword evidence="4 7" id="KW-0032">Aminotransferase</keyword>
<dbReference type="PANTHER" id="PTHR46383">
    <property type="entry name" value="ASPARTATE AMINOTRANSFERASE"/>
    <property type="match status" value="1"/>
</dbReference>
<dbReference type="Proteomes" id="UP000005877">
    <property type="component" value="Chromosome"/>
</dbReference>
<dbReference type="HOGENOM" id="CLU_017584_4_7_2"/>
<protein>
    <recommendedName>
        <fullName evidence="7">Aminotransferase</fullName>
        <ecNumber evidence="7">2.6.1.-</ecNumber>
    </recommendedName>
</protein>
<keyword evidence="6" id="KW-0663">Pyridoxal phosphate</keyword>
<dbReference type="InterPro" id="IPR015424">
    <property type="entry name" value="PyrdxlP-dep_Trfase"/>
</dbReference>
<dbReference type="GO" id="GO:0008483">
    <property type="term" value="F:transaminase activity"/>
    <property type="evidence" value="ECO:0007669"/>
    <property type="project" value="UniProtKB-KW"/>
</dbReference>
<dbReference type="KEGG" id="mhi:Mhar_1866"/>
<evidence type="ECO:0000256" key="1">
    <source>
        <dbReference type="ARBA" id="ARBA00001933"/>
    </source>
</evidence>
<gene>
    <name evidence="9" type="ordered locus">Mhar_1866</name>
</gene>
<reference evidence="9 10" key="1">
    <citation type="journal article" date="2012" name="PLoS ONE">
        <title>The genome characteristics and predicted function of methyl-group oxidation pathway in the obligate aceticlastic methanogens, Methanosaeta spp.</title>
        <authorList>
            <person name="Zhu J."/>
            <person name="Zheng H."/>
            <person name="Ai G."/>
            <person name="Zhang G."/>
            <person name="Liu D."/>
            <person name="Liu X."/>
            <person name="Dong X."/>
        </authorList>
    </citation>
    <scope>NUCLEOTIDE SEQUENCE [LARGE SCALE GENOMIC DNA]</scope>
    <source>
        <strain evidence="9 10">6Ac</strain>
    </source>
</reference>